<dbReference type="EMBL" id="CAJQUM010000001">
    <property type="protein sequence ID" value="CAG4882360.1"/>
    <property type="molecule type" value="Genomic_DNA"/>
</dbReference>
<accession>A0A916J0C9</accession>
<dbReference type="Proteomes" id="UP000742786">
    <property type="component" value="Unassembled WGS sequence"/>
</dbReference>
<proteinExistence type="predicted"/>
<comment type="caution">
    <text evidence="1">The sequence shown here is derived from an EMBL/GenBank/DDBJ whole genome shotgun (WGS) entry which is preliminary data.</text>
</comment>
<name>A0A916J0C9_9PROT</name>
<evidence type="ECO:0000313" key="1">
    <source>
        <dbReference type="EMBL" id="CAG4882360.1"/>
    </source>
</evidence>
<evidence type="ECO:0000313" key="2">
    <source>
        <dbReference type="Proteomes" id="UP000742786"/>
    </source>
</evidence>
<gene>
    <name evidence="1" type="ORF">GTOL_10242</name>
</gene>
<protein>
    <submittedName>
        <fullName evidence="1">Uncharacterized protein</fullName>
    </submittedName>
</protein>
<keyword evidence="2" id="KW-1185">Reference proteome</keyword>
<reference evidence="1" key="1">
    <citation type="submission" date="2021-04" db="EMBL/GenBank/DDBJ databases">
        <authorList>
            <person name="Hornung B."/>
        </authorList>
    </citation>
    <scope>NUCLEOTIDE SEQUENCE</scope>
    <source>
        <strain evidence="1">G5G6</strain>
    </source>
</reference>
<sequence length="69" mass="8095">MNLSGRATYRQGLIPLGIQLFFIQLREMKLGTDQNLMRSTPAYYRQFCKRIHGLFQDIFVLLAITTRTQ</sequence>
<dbReference type="AlphaFoldDB" id="A0A916J0C9"/>
<organism evidence="1 2">
    <name type="scientific">Georgfuchsia toluolica</name>
    <dbReference type="NCBI Taxonomy" id="424218"/>
    <lineage>
        <taxon>Bacteria</taxon>
        <taxon>Pseudomonadati</taxon>
        <taxon>Pseudomonadota</taxon>
        <taxon>Betaproteobacteria</taxon>
        <taxon>Nitrosomonadales</taxon>
        <taxon>Sterolibacteriaceae</taxon>
        <taxon>Georgfuchsia</taxon>
    </lineage>
</organism>